<gene>
    <name evidence="7" type="ORF">X943_001260</name>
</gene>
<name>A0AAD9LGP7_BABDI</name>
<evidence type="ECO:0000313" key="7">
    <source>
        <dbReference type="EMBL" id="KAK1936068.1"/>
    </source>
</evidence>
<comment type="subcellular location">
    <subcellularLocation>
        <location evidence="1">Membrane</location>
        <topology evidence="1">Multi-pass membrane protein</topology>
    </subcellularLocation>
</comment>
<dbReference type="InterPro" id="IPR050186">
    <property type="entry name" value="TPT_transporter"/>
</dbReference>
<organism evidence="7 8">
    <name type="scientific">Babesia divergens</name>
    <dbReference type="NCBI Taxonomy" id="32595"/>
    <lineage>
        <taxon>Eukaryota</taxon>
        <taxon>Sar</taxon>
        <taxon>Alveolata</taxon>
        <taxon>Apicomplexa</taxon>
        <taxon>Aconoidasida</taxon>
        <taxon>Piroplasmida</taxon>
        <taxon>Babesiidae</taxon>
        <taxon>Babesia</taxon>
    </lineage>
</organism>
<evidence type="ECO:0000259" key="6">
    <source>
        <dbReference type="Pfam" id="PF03151"/>
    </source>
</evidence>
<dbReference type="Proteomes" id="UP001195914">
    <property type="component" value="Unassembled WGS sequence"/>
</dbReference>
<dbReference type="Pfam" id="PF03151">
    <property type="entry name" value="TPT"/>
    <property type="match status" value="1"/>
</dbReference>
<keyword evidence="8" id="KW-1185">Reference proteome</keyword>
<dbReference type="SUPFAM" id="SSF103481">
    <property type="entry name" value="Multidrug resistance efflux transporter EmrE"/>
    <property type="match status" value="2"/>
</dbReference>
<reference evidence="7" key="2">
    <citation type="submission" date="2021-05" db="EMBL/GenBank/DDBJ databases">
        <authorList>
            <person name="Pain A."/>
        </authorList>
    </citation>
    <scope>NUCLEOTIDE SEQUENCE</scope>
    <source>
        <strain evidence="7">1802A</strain>
    </source>
</reference>
<feature type="transmembrane region" description="Helical" evidence="5">
    <location>
        <begin position="185"/>
        <end position="205"/>
    </location>
</feature>
<dbReference type="AlphaFoldDB" id="A0AAD9LGP7"/>
<dbReference type="InterPro" id="IPR004853">
    <property type="entry name" value="Sugar_P_trans_dom"/>
</dbReference>
<dbReference type="GO" id="GO:0016020">
    <property type="term" value="C:membrane"/>
    <property type="evidence" value="ECO:0007669"/>
    <property type="project" value="UniProtKB-SubCell"/>
</dbReference>
<feature type="transmembrane region" description="Helical" evidence="5">
    <location>
        <begin position="137"/>
        <end position="155"/>
    </location>
</feature>
<evidence type="ECO:0000256" key="5">
    <source>
        <dbReference type="SAM" id="Phobius"/>
    </source>
</evidence>
<sequence length="370" mass="40796">MSEKFRSAKTAVIQLDDCDDSLWARFKASEKVPSWMKKVNWPLIFGVIVWYTLSTTYILQNKVFVNVVPLHYTCSGFQLILGAVICLLFWGCGFRAIPRITNWRKAVKAFLPLGVCHLIVHYGAVISMAIGDVSATQVIKAGEPVFTAVLSIIFLRDILNIYAYLSLIPIVVGIGMATFNGLDFAWLPFLYAMISNVGSSARAIIAKVTITNKEEIGQDLTAANIYMILTVISGILSIPLILVMEAGVWKEVWEKSTVGMTGWKKTDLLARALIAALSYYAYNDVAFYCLGQMNQVTHSITNTMKRVIVIVFSIIMFNTQVTWVKGTGMVMAVVGAFVYSLAKQGLFSPKKPVDIEKKAASSAEKGPSTV</sequence>
<feature type="transmembrane region" description="Helical" evidence="5">
    <location>
        <begin position="225"/>
        <end position="248"/>
    </location>
</feature>
<accession>A0AAD9LGP7</accession>
<reference evidence="7" key="1">
    <citation type="journal article" date="2014" name="Nucleic Acids Res.">
        <title>The evolutionary dynamics of variant antigen genes in Babesia reveal a history of genomic innovation underlying host-parasite interaction.</title>
        <authorList>
            <person name="Jackson A.P."/>
            <person name="Otto T.D."/>
            <person name="Darby A."/>
            <person name="Ramaprasad A."/>
            <person name="Xia D."/>
            <person name="Echaide I.E."/>
            <person name="Farber M."/>
            <person name="Gahlot S."/>
            <person name="Gamble J."/>
            <person name="Gupta D."/>
            <person name="Gupta Y."/>
            <person name="Jackson L."/>
            <person name="Malandrin L."/>
            <person name="Malas T.B."/>
            <person name="Moussa E."/>
            <person name="Nair M."/>
            <person name="Reid A.J."/>
            <person name="Sanders M."/>
            <person name="Sharma J."/>
            <person name="Tracey A."/>
            <person name="Quail M.A."/>
            <person name="Weir W."/>
            <person name="Wastling J.M."/>
            <person name="Hall N."/>
            <person name="Willadsen P."/>
            <person name="Lingelbach K."/>
            <person name="Shiels B."/>
            <person name="Tait A."/>
            <person name="Berriman M."/>
            <person name="Allred D.R."/>
            <person name="Pain A."/>
        </authorList>
    </citation>
    <scope>NUCLEOTIDE SEQUENCE</scope>
    <source>
        <strain evidence="7">1802A</strain>
    </source>
</reference>
<feature type="transmembrane region" description="Helical" evidence="5">
    <location>
        <begin position="268"/>
        <end position="291"/>
    </location>
</feature>
<evidence type="ECO:0000256" key="2">
    <source>
        <dbReference type="ARBA" id="ARBA00022692"/>
    </source>
</evidence>
<feature type="transmembrane region" description="Helical" evidence="5">
    <location>
        <begin position="109"/>
        <end position="131"/>
    </location>
</feature>
<feature type="transmembrane region" description="Helical" evidence="5">
    <location>
        <begin position="79"/>
        <end position="97"/>
    </location>
</feature>
<evidence type="ECO:0000256" key="3">
    <source>
        <dbReference type="ARBA" id="ARBA00022989"/>
    </source>
</evidence>
<evidence type="ECO:0000256" key="1">
    <source>
        <dbReference type="ARBA" id="ARBA00004141"/>
    </source>
</evidence>
<proteinExistence type="predicted"/>
<keyword evidence="3 5" id="KW-1133">Transmembrane helix</keyword>
<evidence type="ECO:0000256" key="4">
    <source>
        <dbReference type="ARBA" id="ARBA00023136"/>
    </source>
</evidence>
<protein>
    <submittedName>
        <fullName evidence="7">Triose phosphate/phosphate translocator</fullName>
    </submittedName>
</protein>
<keyword evidence="2 5" id="KW-0812">Transmembrane</keyword>
<feature type="transmembrane region" description="Helical" evidence="5">
    <location>
        <begin position="39"/>
        <end position="59"/>
    </location>
</feature>
<feature type="transmembrane region" description="Helical" evidence="5">
    <location>
        <begin position="162"/>
        <end position="179"/>
    </location>
</feature>
<comment type="caution">
    <text evidence="7">The sequence shown here is derived from an EMBL/GenBank/DDBJ whole genome shotgun (WGS) entry which is preliminary data.</text>
</comment>
<feature type="transmembrane region" description="Helical" evidence="5">
    <location>
        <begin position="303"/>
        <end position="320"/>
    </location>
</feature>
<dbReference type="EMBL" id="JAHBMH010000044">
    <property type="protein sequence ID" value="KAK1936068.1"/>
    <property type="molecule type" value="Genomic_DNA"/>
</dbReference>
<evidence type="ECO:0000313" key="8">
    <source>
        <dbReference type="Proteomes" id="UP001195914"/>
    </source>
</evidence>
<dbReference type="InterPro" id="IPR037185">
    <property type="entry name" value="EmrE-like"/>
</dbReference>
<keyword evidence="4 5" id="KW-0472">Membrane</keyword>
<feature type="domain" description="Sugar phosphate transporter" evidence="6">
    <location>
        <begin position="47"/>
        <end position="340"/>
    </location>
</feature>
<dbReference type="PANTHER" id="PTHR11132">
    <property type="entry name" value="SOLUTE CARRIER FAMILY 35"/>
    <property type="match status" value="1"/>
</dbReference>